<reference evidence="5" key="1">
    <citation type="submission" date="2025-08" db="UniProtKB">
        <authorList>
            <consortium name="RefSeq"/>
        </authorList>
    </citation>
    <scope>IDENTIFICATION</scope>
    <source>
        <tissue evidence="5">Leaf</tissue>
    </source>
</reference>
<evidence type="ECO:0000256" key="2">
    <source>
        <dbReference type="SAM" id="MobiDB-lite"/>
    </source>
</evidence>
<organism evidence="4 5">
    <name type="scientific">Raphanus sativus</name>
    <name type="common">Radish</name>
    <name type="synonym">Raphanus raphanistrum var. sativus</name>
    <dbReference type="NCBI Taxonomy" id="3726"/>
    <lineage>
        <taxon>Eukaryota</taxon>
        <taxon>Viridiplantae</taxon>
        <taxon>Streptophyta</taxon>
        <taxon>Embryophyta</taxon>
        <taxon>Tracheophyta</taxon>
        <taxon>Spermatophyta</taxon>
        <taxon>Magnoliopsida</taxon>
        <taxon>eudicotyledons</taxon>
        <taxon>Gunneridae</taxon>
        <taxon>Pentapetalae</taxon>
        <taxon>rosids</taxon>
        <taxon>malvids</taxon>
        <taxon>Brassicales</taxon>
        <taxon>Brassicaceae</taxon>
        <taxon>Brassiceae</taxon>
        <taxon>Raphanus</taxon>
    </lineage>
</organism>
<protein>
    <submittedName>
        <fullName evidence="5">Uncharacterized protein LOC130507441</fullName>
    </submittedName>
</protein>
<dbReference type="AlphaFoldDB" id="A0A9W3D312"/>
<dbReference type="RefSeq" id="XP_056858137.1">
    <property type="nucleotide sequence ID" value="XM_057002157.1"/>
</dbReference>
<dbReference type="CDD" id="cd00303">
    <property type="entry name" value="retropepsin_like"/>
    <property type="match status" value="1"/>
</dbReference>
<evidence type="ECO:0000256" key="1">
    <source>
        <dbReference type="SAM" id="Coils"/>
    </source>
</evidence>
<dbReference type="InterPro" id="IPR021109">
    <property type="entry name" value="Peptidase_aspartic_dom_sf"/>
</dbReference>
<dbReference type="InterPro" id="IPR005162">
    <property type="entry name" value="Retrotrans_gag_dom"/>
</dbReference>
<feature type="coiled-coil region" evidence="1">
    <location>
        <begin position="228"/>
        <end position="255"/>
    </location>
</feature>
<evidence type="ECO:0000313" key="4">
    <source>
        <dbReference type="Proteomes" id="UP000504610"/>
    </source>
</evidence>
<dbReference type="Pfam" id="PF08284">
    <property type="entry name" value="RVP_2"/>
    <property type="match status" value="1"/>
</dbReference>
<gene>
    <name evidence="5" type="primary">LOC130507441</name>
</gene>
<keyword evidence="4" id="KW-1185">Reference proteome</keyword>
<keyword evidence="1" id="KW-0175">Coiled coil</keyword>
<dbReference type="SUPFAM" id="SSF50630">
    <property type="entry name" value="Acid proteases"/>
    <property type="match status" value="1"/>
</dbReference>
<dbReference type="Gene3D" id="2.40.70.10">
    <property type="entry name" value="Acid Proteases"/>
    <property type="match status" value="1"/>
</dbReference>
<dbReference type="GeneID" id="130507441"/>
<feature type="domain" description="Retrotransposon gag" evidence="3">
    <location>
        <begin position="86"/>
        <end position="177"/>
    </location>
</feature>
<accession>A0A9W3D312</accession>
<evidence type="ECO:0000259" key="3">
    <source>
        <dbReference type="Pfam" id="PF03732"/>
    </source>
</evidence>
<dbReference type="PANTHER" id="PTHR33223">
    <property type="entry name" value="CCHC-TYPE DOMAIN-CONTAINING PROTEIN"/>
    <property type="match status" value="1"/>
</dbReference>
<dbReference type="OrthoDB" id="1110491at2759"/>
<proteinExistence type="predicted"/>
<feature type="region of interest" description="Disordered" evidence="2">
    <location>
        <begin position="677"/>
        <end position="697"/>
    </location>
</feature>
<dbReference type="Proteomes" id="UP000504610">
    <property type="component" value="Unplaced"/>
</dbReference>
<name>A0A9W3D312_RAPSA</name>
<sequence>MADPQPPARPIGAYDRPTNNGQLLGIRAPAVAANNFEIKSGLLNQIENNKFHGLAAENPFDHLDSFDRYCGLSKTNGVSEDAFKLKLFPFSLGDKARQWEKSLLSSSITTWDDCKNAFLEKFFSTSKTADYRNEISGFKQKNLEGFSEAWERFNGYLAQCPHHGFNKGSLLSTFYRGALPEYRARLDTASNGNFLDRTEREAAQLVDNMIKSDAVYSGDHDGANRTDDKQTRRELKALQDKIDILIANKATQEQVHFVGNPQQETPPTVNEVESLEGQEEMCFINSNVKTLENQFASMASTSKQPMGTLPGKPDQNPTKYCNVTLSTTSSEIELNEHKKEVDDIEKLVFGTDIGQVEQHIVTTSGAKIVEKVYKLVAAKVVKRDGHKVEMVTQEDTTEVEQSPYDKLPFPQRVLTKAQKKVISKFRKDLSDVGVKLPEISGMREARVQMILIKDILTHKDKVAELLDFSTLQLDPQVPPKSLSKQEHQGMFTLSCSLGKLTFDDALVDSGASVNVISIEMVKTLRIESMEPTRSLLQFGDSSSTTSIGLIKDFPMKIGACTIPVDLTVLKMATAKRFPLILGTPFLTTVGACIDFDNKKVTLLKVNKAVSYPLQPLEMKSVYCGTITCEASSIEKPKAEVLYVEKETLAGESSTEMCDEHLESAKKEEVSRAVKATHVKKKMMKEPHPPPLDTLPHTLTLHPMKLKDGAIEYKIRCKGKTTSFSSARAIITHELQDDPIKLQELLSQVLKITLNSGKDPPSPLSI</sequence>
<evidence type="ECO:0000313" key="5">
    <source>
        <dbReference type="RefSeq" id="XP_056858137.1"/>
    </source>
</evidence>
<dbReference type="PANTHER" id="PTHR33223:SF11">
    <property type="entry name" value="ELEMENT PROTEIN, PUTATIVE-RELATED"/>
    <property type="match status" value="1"/>
</dbReference>
<dbReference type="KEGG" id="rsz:130507441"/>
<dbReference type="Pfam" id="PF03732">
    <property type="entry name" value="Retrotrans_gag"/>
    <property type="match status" value="1"/>
</dbReference>